<feature type="compositionally biased region" description="Polar residues" evidence="2">
    <location>
        <begin position="328"/>
        <end position="340"/>
    </location>
</feature>
<proteinExistence type="predicted"/>
<feature type="transmembrane region" description="Helical" evidence="3">
    <location>
        <begin position="759"/>
        <end position="779"/>
    </location>
</feature>
<feature type="compositionally biased region" description="Acidic residues" evidence="2">
    <location>
        <begin position="619"/>
        <end position="630"/>
    </location>
</feature>
<keyword evidence="3" id="KW-0812">Transmembrane</keyword>
<feature type="compositionally biased region" description="Basic and acidic residues" evidence="2">
    <location>
        <begin position="232"/>
        <end position="244"/>
    </location>
</feature>
<comment type="caution">
    <text evidence="4">The sequence shown here is derived from an EMBL/GenBank/DDBJ whole genome shotgun (WGS) entry which is preliminary data.</text>
</comment>
<evidence type="ECO:0000256" key="3">
    <source>
        <dbReference type="SAM" id="Phobius"/>
    </source>
</evidence>
<evidence type="ECO:0000256" key="1">
    <source>
        <dbReference type="SAM" id="Coils"/>
    </source>
</evidence>
<feature type="region of interest" description="Disordered" evidence="2">
    <location>
        <begin position="702"/>
        <end position="730"/>
    </location>
</feature>
<name>A0ABR3SUZ6_9PEZI</name>
<keyword evidence="1" id="KW-0175">Coiled coil</keyword>
<protein>
    <submittedName>
        <fullName evidence="4">Uncharacterized protein</fullName>
    </submittedName>
</protein>
<feature type="compositionally biased region" description="Basic and acidic residues" evidence="2">
    <location>
        <begin position="602"/>
        <end position="615"/>
    </location>
</feature>
<keyword evidence="3" id="KW-0472">Membrane</keyword>
<feature type="compositionally biased region" description="Polar residues" evidence="2">
    <location>
        <begin position="373"/>
        <end position="387"/>
    </location>
</feature>
<evidence type="ECO:0000313" key="4">
    <source>
        <dbReference type="EMBL" id="KAL1630390.1"/>
    </source>
</evidence>
<dbReference type="PANTHER" id="PTHR45615:SF80">
    <property type="entry name" value="GRIP DOMAIN-CONTAINING PROTEIN"/>
    <property type="match status" value="1"/>
</dbReference>
<feature type="compositionally biased region" description="Low complexity" evidence="2">
    <location>
        <begin position="413"/>
        <end position="425"/>
    </location>
</feature>
<evidence type="ECO:0000313" key="5">
    <source>
        <dbReference type="Proteomes" id="UP001521116"/>
    </source>
</evidence>
<keyword evidence="5" id="KW-1185">Reference proteome</keyword>
<evidence type="ECO:0000256" key="2">
    <source>
        <dbReference type="SAM" id="MobiDB-lite"/>
    </source>
</evidence>
<gene>
    <name evidence="4" type="ORF">SLS56_004917</name>
</gene>
<feature type="compositionally biased region" description="Basic residues" evidence="2">
    <location>
        <begin position="353"/>
        <end position="367"/>
    </location>
</feature>
<reference evidence="4 5" key="1">
    <citation type="submission" date="2024-02" db="EMBL/GenBank/DDBJ databases">
        <title>De novo assembly and annotation of 12 fungi associated with fruit tree decline syndrome in Ontario, Canada.</title>
        <authorList>
            <person name="Sulman M."/>
            <person name="Ellouze W."/>
            <person name="Ilyukhin E."/>
        </authorList>
    </citation>
    <scope>NUCLEOTIDE SEQUENCE [LARGE SCALE GENOMIC DNA]</scope>
    <source>
        <strain evidence="4 5">M1-105</strain>
    </source>
</reference>
<dbReference type="PANTHER" id="PTHR45615">
    <property type="entry name" value="MYOSIN HEAVY CHAIN, NON-MUSCLE"/>
    <property type="match status" value="1"/>
</dbReference>
<dbReference type="EMBL" id="JAJVDC020000047">
    <property type="protein sequence ID" value="KAL1630390.1"/>
    <property type="molecule type" value="Genomic_DNA"/>
</dbReference>
<feature type="region of interest" description="Disordered" evidence="2">
    <location>
        <begin position="269"/>
        <end position="428"/>
    </location>
</feature>
<accession>A0ABR3SUZ6</accession>
<feature type="compositionally biased region" description="Low complexity" evidence="2">
    <location>
        <begin position="269"/>
        <end position="289"/>
    </location>
</feature>
<feature type="region of interest" description="Disordered" evidence="2">
    <location>
        <begin position="179"/>
        <end position="254"/>
    </location>
</feature>
<keyword evidence="3" id="KW-1133">Transmembrane helix</keyword>
<dbReference type="Proteomes" id="UP001521116">
    <property type="component" value="Unassembled WGS sequence"/>
</dbReference>
<sequence>MEFYDEETVATQAEEIESLKQEIRDLQEKNRNLQNNNANAEVTVAVAQDHYSESQAKLNALEEKCRNETKSLEEKAKEARAELKDCKDQLQKKQEDFDNLTKERDALQAELEDLKSPRGAHGRALLQLLTTQRVLDVKISDNNAKDAIIADLTRKLRYMGSKFVAMTQDIDTIMDHQASQTVEKPNPVTPKMAAASIASSEEKPSPGSLASELEQVGSDSDSDRSPSPSGTKDADEHGNGHAEDSGSGGFMANSSPAAAVKHVLASSFATASSTTASPSAVASSKAASSFVDDNEDSTTDSLTTVDDLEQTDEGPSTPDPNPRKNDIAKTTNPRTPTSEMSPIPNEFGSPQSRRMRAHQRAQQHHKSLHDLLSSPNSEQPPLNSSPNDPFRAPASNQEPHQQPSDAPPPPLDQPSSSQPSSQPTSNLVDPATYESLFRPVTPPYGQPDYRVGRWDALFDGNLALMHARHGQDSGALPPRLLAQRRRPPGTAFVPHFSLDFMKRHHPAAGPYDARDCVAMFPAERRERLRLFWENVRLEGVGREVGEAKVVLEGRVGELEEELRRCVEGRAEGEADARRAEWLQRENEGLERRVAALGEQLGRERAERERVGDAARQEGVGEEEGDGDGDEIERLRAENAVLRRDEEALKKKNEELEKDKDALETAWEKLRNNPDQEGVEEELREEELRREELRTVRGPTVETRPEPMKLEFPTRPLPDDQQQQQQQQQPAFSGLEGMLERILKGGKGFFHSVPCDRYHVFPWALLIFLVTILTLFYFAAAAEQERLLWLSANDAATISSIIHANSRYGARVGAPLPHTVFEPADNLTLDISLAHPWFGWGEEVPLQVIQGMEVVAAKLTGRR</sequence>
<organism evidence="4 5">
    <name type="scientific">Neofusicoccum ribis</name>
    <dbReference type="NCBI Taxonomy" id="45134"/>
    <lineage>
        <taxon>Eukaryota</taxon>
        <taxon>Fungi</taxon>
        <taxon>Dikarya</taxon>
        <taxon>Ascomycota</taxon>
        <taxon>Pezizomycotina</taxon>
        <taxon>Dothideomycetes</taxon>
        <taxon>Dothideomycetes incertae sedis</taxon>
        <taxon>Botryosphaeriales</taxon>
        <taxon>Botryosphaeriaceae</taxon>
        <taxon>Neofusicoccum</taxon>
    </lineage>
</organism>
<feature type="region of interest" description="Disordered" evidence="2">
    <location>
        <begin position="602"/>
        <end position="632"/>
    </location>
</feature>
<feature type="coiled-coil region" evidence="1">
    <location>
        <begin position="9"/>
        <end position="117"/>
    </location>
</feature>
<dbReference type="Gene3D" id="1.10.287.1490">
    <property type="match status" value="1"/>
</dbReference>